<dbReference type="RefSeq" id="XP_001216531.1">
    <property type="nucleotide sequence ID" value="XM_001216531.1"/>
</dbReference>
<dbReference type="OMA" id="CHPDAFE"/>
<dbReference type="EMBL" id="CH476604">
    <property type="protein sequence ID" value="EAU32172.1"/>
    <property type="molecule type" value="Genomic_DNA"/>
</dbReference>
<dbReference type="STRING" id="341663.Q0CEH4"/>
<dbReference type="PANTHER" id="PTHR10039">
    <property type="entry name" value="AMELOGENIN"/>
    <property type="match status" value="1"/>
</dbReference>
<keyword evidence="1" id="KW-0677">Repeat</keyword>
<protein>
    <recommendedName>
        <fullName evidence="2">Nephrocystin 3-like N-terminal domain-containing protein</fullName>
    </recommendedName>
</protein>
<feature type="domain" description="Nephrocystin 3-like N-terminal" evidence="2">
    <location>
        <begin position="329"/>
        <end position="484"/>
    </location>
</feature>
<gene>
    <name evidence="3" type="ORF">ATEG_07910</name>
</gene>
<dbReference type="GeneID" id="4322622"/>
<dbReference type="SUPFAM" id="SSF52540">
    <property type="entry name" value="P-loop containing nucleoside triphosphate hydrolases"/>
    <property type="match status" value="1"/>
</dbReference>
<dbReference type="InterPro" id="IPR011990">
    <property type="entry name" value="TPR-like_helical_dom_sf"/>
</dbReference>
<dbReference type="VEuPathDB" id="FungiDB:ATEG_07910"/>
<accession>Q0CEH4</accession>
<evidence type="ECO:0000256" key="1">
    <source>
        <dbReference type="ARBA" id="ARBA00022737"/>
    </source>
</evidence>
<dbReference type="PANTHER" id="PTHR10039:SF9">
    <property type="entry name" value="NACHT DOMAIN PROTEIN (AFU_ORTHOLOGUE AFUA_2G01760)"/>
    <property type="match status" value="1"/>
</dbReference>
<dbReference type="Proteomes" id="UP000007963">
    <property type="component" value="Unassembled WGS sequence"/>
</dbReference>
<name>Q0CEH4_ASPTN</name>
<dbReference type="eggNOG" id="ENOG502SHDW">
    <property type="taxonomic scope" value="Eukaryota"/>
</dbReference>
<proteinExistence type="predicted"/>
<dbReference type="Gene3D" id="1.25.40.10">
    <property type="entry name" value="Tetratricopeptide repeat domain"/>
    <property type="match status" value="2"/>
</dbReference>
<organism evidence="3 4">
    <name type="scientific">Aspergillus terreus (strain NIH 2624 / FGSC A1156)</name>
    <dbReference type="NCBI Taxonomy" id="341663"/>
    <lineage>
        <taxon>Eukaryota</taxon>
        <taxon>Fungi</taxon>
        <taxon>Dikarya</taxon>
        <taxon>Ascomycota</taxon>
        <taxon>Pezizomycotina</taxon>
        <taxon>Eurotiomycetes</taxon>
        <taxon>Eurotiomycetidae</taxon>
        <taxon>Eurotiales</taxon>
        <taxon>Aspergillaceae</taxon>
        <taxon>Aspergillus</taxon>
        <taxon>Aspergillus subgen. Circumdati</taxon>
    </lineage>
</organism>
<dbReference type="HOGENOM" id="CLU_000739_1_1_1"/>
<reference evidence="4" key="1">
    <citation type="submission" date="2005-09" db="EMBL/GenBank/DDBJ databases">
        <title>Annotation of the Aspergillus terreus NIH2624 genome.</title>
        <authorList>
            <person name="Birren B.W."/>
            <person name="Lander E.S."/>
            <person name="Galagan J.E."/>
            <person name="Nusbaum C."/>
            <person name="Devon K."/>
            <person name="Henn M."/>
            <person name="Ma L.-J."/>
            <person name="Jaffe D.B."/>
            <person name="Butler J."/>
            <person name="Alvarez P."/>
            <person name="Gnerre S."/>
            <person name="Grabherr M."/>
            <person name="Kleber M."/>
            <person name="Mauceli E.W."/>
            <person name="Brockman W."/>
            <person name="Rounsley S."/>
            <person name="Young S.K."/>
            <person name="LaButti K."/>
            <person name="Pushparaj V."/>
            <person name="DeCaprio D."/>
            <person name="Crawford M."/>
            <person name="Koehrsen M."/>
            <person name="Engels R."/>
            <person name="Montgomery P."/>
            <person name="Pearson M."/>
            <person name="Howarth C."/>
            <person name="Larson L."/>
            <person name="Luoma S."/>
            <person name="White J."/>
            <person name="Alvarado L."/>
            <person name="Kodira C.D."/>
            <person name="Zeng Q."/>
            <person name="Oleary S."/>
            <person name="Yandava C."/>
            <person name="Denning D.W."/>
            <person name="Nierman W.C."/>
            <person name="Milne T."/>
            <person name="Madden K."/>
        </authorList>
    </citation>
    <scope>NUCLEOTIDE SEQUENCE [LARGE SCALE GENOMIC DNA]</scope>
    <source>
        <strain evidence="4">NIH 2624 / FGSC A1156</strain>
    </source>
</reference>
<evidence type="ECO:0000313" key="4">
    <source>
        <dbReference type="Proteomes" id="UP000007963"/>
    </source>
</evidence>
<dbReference type="Gene3D" id="3.40.50.300">
    <property type="entry name" value="P-loop containing nucleotide triphosphate hydrolases"/>
    <property type="match status" value="1"/>
</dbReference>
<dbReference type="OrthoDB" id="2546325at2759"/>
<evidence type="ECO:0000259" key="2">
    <source>
        <dbReference type="Pfam" id="PF24883"/>
    </source>
</evidence>
<dbReference type="InterPro" id="IPR027417">
    <property type="entry name" value="P-loop_NTPase"/>
</dbReference>
<evidence type="ECO:0000313" key="3">
    <source>
        <dbReference type="EMBL" id="EAU32172.1"/>
    </source>
</evidence>
<sequence length="2078" mass="233784">MATSFQPNVHYTFGSPLSPTTVMDSRRVSGILESDNVSSRVYNSVASRRGSRKLSAEPSNLADVVNSLRRRNSNQMDSLISAKLINATHSTLVDWIRAERMSKLPPEGSSYDRVLVWASLFVDRLHSFDLAVEEFAGDSHLAAQLVYGYCMLLLELGEENSSALMVMFGFFCSCSQELVNLLDRAELFAVSQDIKDQLVLALADLVTLVVCVATHFHKSLRGIASESVSIDIYSSFPGPIESFRSRCEHVSGLMWKHQLLREGFNEATGNDPPYSTGFFHANCALVSEIQTIKHWLEPEDPVLANATQNAAHLAQDREELTCLWMTPYLTRFLKSDKKILSIAGKPGSGKTILSSVMIDHLQYPIGGVSYKPIFVPINSRVPAKTTPQGIVKTILSQIFDKRIGNVRLYQILADAYNRCEQAVEPEDYDNIIWSALKNALHASLRGAKELVLVVDGLDEASCGEAALVQRLKQATADADNLKLVLLGSQKSSTSPSQTAVSITPELIFDDIAAVVRHVLEPCRSFMDLTEEQREMTVNRITEASDGCFLWAKLACKQIRAEGSTNSQALSKSVDNLIKSGYAVKDFVSNTLRSKTVSEDAKTILGWLVTAARPLAVSELPALFSVQLDKGTITERTVDARQVLKPVSSLVFFQNGLLYLRHAQIRDAIMDIFSQGKVQSFVKERNTDMARRLLFYTKNCITTEHEPTLSPLDAVDAERLLDRYPLLDFALRYWIDHVKTAFGCTADEEITAAVKQLSKAMPTCSTVPLLSMTIWQPKATPVQISMNAIQTRFYQQILSPSHPTTLQSVLCQALLYRRLHETLPSKVSWILYDAVKLCHDVLGPRSVVTLQMAQYFITITADQTTDSRTEIMMKRVQVLQVLVECYKMHYGEKSEMVTTIVTQLAEHYKSINEVSKADELYASIQETTSETTTQWTNSRKTDDSLRVNLRGRQTKDQYDGGTTLILDEMEEDELITTTAESHAESLISLAEAYKSQGKMELAESAYVEVWQRTSKEYRSNRSTELELKNMQAVLTYARFLQSQGRKEEVASILAGLWQEHDQKTICSSQAIVSQLVEVAKMMKAVGLSSMALNVFKHCAQYYESTSGYHSAAYQEIHESVQTTSTLVMQMATTSSSSVSESSLKDMVYDSVHNMDATAISAANTLIEMYISQHRWHDATSLIKAVLRGIWPQLFATSAQDVTLPSKHLDYCITLTERLSDCYHSRRRLAKEEDIRHRLYTALRRDRQPGDKVLERATTSLLRLYQRTSQTDKVIHLHQELLGDYTKQYGAEHPTVIKKLWTLAELTSPRPISVDYYRQLVSVLHKNSSTCRPEAFEPLLIVLNDLWNKERYSDALQPCKMLFNTLKTPKVSPKLREQQFVRMVFNRYMQCLRATHASSTVLHDVAVQYRNTCKSVFGETASITVQSTLTLANICQETTQYQSEAVQLYESLLTIKSDEIDHEDIRGSLEAISDNQTSIGSQKTETLSTEQLQQVITHRSQRLTTIRSSYGWAHEEALSEMEEMASLYSKRGEFVAVASMLKESTIQVLSTETSSIRLTAAAKSIASSYIASGQIQRGRELSQEIYRQIVAKDTSNARSVGFNVASHGRPTLMFLAQLEYCLREDTSITLNEIFSSLITEYLYFEQFRADINSKSSSMESVTASASRLYGFLLSRGRKTTIACVENQFAEFFLAREGNRLQLSSATQVQELAVTLLNYFTTHTSQNFLRSVAIASYSRVCQLLSERKYQPACDLALTSFKFIHAHDGYTYLPTLKLGFKLGMAISGREQKTRPDEVRRKTMLDISSTIMKEMVRLFKRMKIDMTRLGQENLNNLIGLLDEQQDYQSLAWVLTTLWDNRETPDTAQPYFIITLARMLIITRYLVGDYMAAMRLAEDIVYNCCRVHGTRHPNTFDMTVLLSQLYTSVAQRYQSQPDGKEMAFRYYKKAAALHENALRAFVDPSSVELDYAAELGMESEEGSSTSTEALEDEGKHVRQHLHLLKLAVERLGGWPKDFSEYQRLSEDVFKAYPDDLKGVDGVEKWNLKSFGSGKAESSDDLVSSGVQQGISFNVRDLGGLAIAV</sequence>
<dbReference type="InterPro" id="IPR056884">
    <property type="entry name" value="NPHP3-like_N"/>
</dbReference>
<dbReference type="Pfam" id="PF24883">
    <property type="entry name" value="NPHP3_N"/>
    <property type="match status" value="1"/>
</dbReference>